<keyword evidence="3" id="KW-1185">Reference proteome</keyword>
<dbReference type="Proteomes" id="UP000252586">
    <property type="component" value="Unassembled WGS sequence"/>
</dbReference>
<reference evidence="2 3" key="1">
    <citation type="submission" date="2018-06" db="EMBL/GenBank/DDBJ databases">
        <title>Genomic Encyclopedia of Type Strains, Phase IV (KMG-IV): sequencing the most valuable type-strain genomes for metagenomic binning, comparative biology and taxonomic classification.</title>
        <authorList>
            <person name="Goeker M."/>
        </authorList>
    </citation>
    <scope>NUCLEOTIDE SEQUENCE [LARGE SCALE GENOMIC DNA]</scope>
    <source>
        <strain evidence="2 3">DSM 44599</strain>
    </source>
</reference>
<protein>
    <submittedName>
        <fullName evidence="2">Uncharacterized protein</fullName>
    </submittedName>
</protein>
<evidence type="ECO:0000313" key="2">
    <source>
        <dbReference type="EMBL" id="RBO96688.1"/>
    </source>
</evidence>
<proteinExistence type="predicted"/>
<sequence>MPPAPTAREAFCCRHGCPGDSGLHRARALSYAACVLPHPAPVVLDVARQSKAKSAAGIAVAGAFGAFAVLSALTDRLPGGVVTKVLGLLFGGFLLLIALGGALAWRLITRPRRLVIGPEGLSWDDPAGRSWTVGWGELSAVAVSRTVNRRPTMLPPTAMVRLDLFPAGPGFRDRHPEMEHLWEFHRVRGGYRLPFGQEAGFVPVLDDGLRRFGGARYRGVQDEGFTVGLF</sequence>
<feature type="transmembrane region" description="Helical" evidence="1">
    <location>
        <begin position="55"/>
        <end position="73"/>
    </location>
</feature>
<keyword evidence="1" id="KW-0472">Membrane</keyword>
<gene>
    <name evidence="2" type="ORF">DFR74_101704</name>
</gene>
<dbReference type="STRING" id="1210090.GCA_001613185_06242"/>
<dbReference type="AlphaFoldDB" id="A0A366E5K9"/>
<accession>A0A366E5K9</accession>
<name>A0A366E5K9_9NOCA</name>
<dbReference type="EMBL" id="QNRE01000001">
    <property type="protein sequence ID" value="RBO96688.1"/>
    <property type="molecule type" value="Genomic_DNA"/>
</dbReference>
<feature type="transmembrane region" description="Helical" evidence="1">
    <location>
        <begin position="85"/>
        <end position="105"/>
    </location>
</feature>
<comment type="caution">
    <text evidence="2">The sequence shown here is derived from an EMBL/GenBank/DDBJ whole genome shotgun (WGS) entry which is preliminary data.</text>
</comment>
<organism evidence="2 3">
    <name type="scientific">Nocardia puris</name>
    <dbReference type="NCBI Taxonomy" id="208602"/>
    <lineage>
        <taxon>Bacteria</taxon>
        <taxon>Bacillati</taxon>
        <taxon>Actinomycetota</taxon>
        <taxon>Actinomycetes</taxon>
        <taxon>Mycobacteriales</taxon>
        <taxon>Nocardiaceae</taxon>
        <taxon>Nocardia</taxon>
    </lineage>
</organism>
<keyword evidence="1" id="KW-0812">Transmembrane</keyword>
<evidence type="ECO:0000313" key="3">
    <source>
        <dbReference type="Proteomes" id="UP000252586"/>
    </source>
</evidence>
<keyword evidence="1" id="KW-1133">Transmembrane helix</keyword>
<evidence type="ECO:0000256" key="1">
    <source>
        <dbReference type="SAM" id="Phobius"/>
    </source>
</evidence>